<reference evidence="2 3" key="1">
    <citation type="journal article" date="2014" name="Mol. Plant">
        <title>Chromosome Scale Genome Assembly and Transcriptome Profiling of Nannochloropsis gaditana in Nitrogen Depletion.</title>
        <authorList>
            <person name="Corteggiani Carpinelli E."/>
            <person name="Telatin A."/>
            <person name="Vitulo N."/>
            <person name="Forcato C."/>
            <person name="D'Angelo M."/>
            <person name="Schiavon R."/>
            <person name="Vezzi A."/>
            <person name="Giacometti G.M."/>
            <person name="Morosinotto T."/>
            <person name="Valle G."/>
        </authorList>
    </citation>
    <scope>NUCLEOTIDE SEQUENCE [LARGE SCALE GENOMIC DNA]</scope>
    <source>
        <strain evidence="2 3">B-31</strain>
    </source>
</reference>
<evidence type="ECO:0000313" key="2">
    <source>
        <dbReference type="EMBL" id="EWM27678.1"/>
    </source>
</evidence>
<feature type="compositionally biased region" description="Basic residues" evidence="1">
    <location>
        <begin position="1"/>
        <end position="18"/>
    </location>
</feature>
<dbReference type="Proteomes" id="UP000019335">
    <property type="component" value="Chromosome 6"/>
</dbReference>
<proteinExistence type="predicted"/>
<gene>
    <name evidence="2" type="ORF">Naga_100104g22</name>
</gene>
<dbReference type="EMBL" id="AZIL01000425">
    <property type="protein sequence ID" value="EWM27678.1"/>
    <property type="molecule type" value="Genomic_DNA"/>
</dbReference>
<evidence type="ECO:0000313" key="3">
    <source>
        <dbReference type="Proteomes" id="UP000019335"/>
    </source>
</evidence>
<protein>
    <submittedName>
        <fullName evidence="2">Uncharacterized protein</fullName>
    </submittedName>
</protein>
<name>W7TVY2_9STRA</name>
<comment type="caution">
    <text evidence="2">The sequence shown here is derived from an EMBL/GenBank/DDBJ whole genome shotgun (WGS) entry which is preliminary data.</text>
</comment>
<dbReference type="AlphaFoldDB" id="W7TVY2"/>
<sequence length="115" mass="13486">MNHKSSFKEKCRRKRRKTKALERSHALSDGKCVQSVPLASREEDSPAHSHFQDFCTLREVRPFPDFLRRLSETRNGQFDSRGSINHYLIVRPEVKAKSYGIHTFVENLVRQKFPT</sequence>
<feature type="region of interest" description="Disordered" evidence="1">
    <location>
        <begin position="1"/>
        <end position="26"/>
    </location>
</feature>
<keyword evidence="3" id="KW-1185">Reference proteome</keyword>
<organism evidence="2 3">
    <name type="scientific">Nannochloropsis gaditana</name>
    <dbReference type="NCBI Taxonomy" id="72520"/>
    <lineage>
        <taxon>Eukaryota</taxon>
        <taxon>Sar</taxon>
        <taxon>Stramenopiles</taxon>
        <taxon>Ochrophyta</taxon>
        <taxon>Eustigmatophyceae</taxon>
        <taxon>Eustigmatales</taxon>
        <taxon>Monodopsidaceae</taxon>
        <taxon>Nannochloropsis</taxon>
    </lineage>
</organism>
<evidence type="ECO:0000256" key="1">
    <source>
        <dbReference type="SAM" id="MobiDB-lite"/>
    </source>
</evidence>
<accession>W7TVY2</accession>